<evidence type="ECO:0000256" key="2">
    <source>
        <dbReference type="SAM" id="SignalP"/>
    </source>
</evidence>
<reference evidence="3" key="1">
    <citation type="submission" date="2019-11" db="EMBL/GenBank/DDBJ databases">
        <title>The nuclear and mitochondrial genomes of Frieseomelitta varia - a highly eusocial stingless bee (Meliponini) with a permanently sterile worker caste.</title>
        <authorList>
            <person name="Freitas F.C.P."/>
            <person name="Lourenco A.P."/>
            <person name="Nunes F.M.F."/>
            <person name="Paschoal A.R."/>
            <person name="Abreu F.C.P."/>
            <person name="Barbin F.O."/>
            <person name="Bataglia L."/>
            <person name="Cardoso-Junior C.A.M."/>
            <person name="Cervoni M.S."/>
            <person name="Silva S.R."/>
            <person name="Dalarmi F."/>
            <person name="Del Lama M.A."/>
            <person name="Depintor T.S."/>
            <person name="Ferreira K.M."/>
            <person name="Goria P.S."/>
            <person name="Jaskot M.C."/>
            <person name="Lago D.C."/>
            <person name="Luna-Lucena D."/>
            <person name="Moda L.M."/>
            <person name="Nascimento L."/>
            <person name="Pedrino M."/>
            <person name="Rabico F.O."/>
            <person name="Sanches F.C."/>
            <person name="Santos D.E."/>
            <person name="Santos C.G."/>
            <person name="Vieira J."/>
            <person name="Lopes T.F."/>
            <person name="Barchuk A.R."/>
            <person name="Hartfelder K."/>
            <person name="Simoes Z.L.P."/>
            <person name="Bitondi M.M.G."/>
            <person name="Pinheiro D.G."/>
        </authorList>
    </citation>
    <scope>NUCLEOTIDE SEQUENCE</scope>
    <source>
        <strain evidence="3">USP_RPSP 00005682</strain>
        <tissue evidence="3">Whole individual</tissue>
    </source>
</reference>
<dbReference type="Proteomes" id="UP000655588">
    <property type="component" value="Unassembled WGS sequence"/>
</dbReference>
<feature type="region of interest" description="Disordered" evidence="1">
    <location>
        <begin position="234"/>
        <end position="257"/>
    </location>
</feature>
<accession>A0A833RKB5</accession>
<feature type="region of interest" description="Disordered" evidence="1">
    <location>
        <begin position="115"/>
        <end position="137"/>
    </location>
</feature>
<feature type="compositionally biased region" description="Basic and acidic residues" evidence="1">
    <location>
        <begin position="115"/>
        <end position="133"/>
    </location>
</feature>
<feature type="compositionally biased region" description="Polar residues" evidence="1">
    <location>
        <begin position="234"/>
        <end position="246"/>
    </location>
</feature>
<evidence type="ECO:0000313" key="3">
    <source>
        <dbReference type="EMBL" id="KAF3420353.1"/>
    </source>
</evidence>
<keyword evidence="2" id="KW-0732">Signal</keyword>
<keyword evidence="4" id="KW-1185">Reference proteome</keyword>
<name>A0A833RKB5_9HYME</name>
<dbReference type="AlphaFoldDB" id="A0A833RKB5"/>
<organism evidence="3 4">
    <name type="scientific">Frieseomelitta varia</name>
    <dbReference type="NCBI Taxonomy" id="561572"/>
    <lineage>
        <taxon>Eukaryota</taxon>
        <taxon>Metazoa</taxon>
        <taxon>Ecdysozoa</taxon>
        <taxon>Arthropoda</taxon>
        <taxon>Hexapoda</taxon>
        <taxon>Insecta</taxon>
        <taxon>Pterygota</taxon>
        <taxon>Neoptera</taxon>
        <taxon>Endopterygota</taxon>
        <taxon>Hymenoptera</taxon>
        <taxon>Apocrita</taxon>
        <taxon>Aculeata</taxon>
        <taxon>Apoidea</taxon>
        <taxon>Anthophila</taxon>
        <taxon>Apidae</taxon>
        <taxon>Frieseomelitta</taxon>
    </lineage>
</organism>
<comment type="caution">
    <text evidence="3">The sequence shown here is derived from an EMBL/GenBank/DDBJ whole genome shotgun (WGS) entry which is preliminary data.</text>
</comment>
<feature type="signal peptide" evidence="2">
    <location>
        <begin position="1"/>
        <end position="22"/>
    </location>
</feature>
<gene>
    <name evidence="3" type="ORF">E2986_07814</name>
</gene>
<protein>
    <submittedName>
        <fullName evidence="3">Uncharacterized protein</fullName>
    </submittedName>
</protein>
<dbReference type="EMBL" id="WNWW01000961">
    <property type="protein sequence ID" value="KAF3420353.1"/>
    <property type="molecule type" value="Genomic_DNA"/>
</dbReference>
<feature type="chain" id="PRO_5033023248" evidence="2">
    <location>
        <begin position="23"/>
        <end position="365"/>
    </location>
</feature>
<proteinExistence type="predicted"/>
<feature type="compositionally biased region" description="Low complexity" evidence="1">
    <location>
        <begin position="247"/>
        <end position="257"/>
    </location>
</feature>
<sequence>MQSINILITGLSLLCFVRPLHSDPQGYSTNYESYNPRSPRASDPVHRVAEPHEWHDRFSISKSLPQHVAQHEETLTTTREENQFREPSLLLSYPEIASEGMYLQPKEYDRYGNLESRYREESSRRDGMNSEDEKREDEEELVRKMRILDQLLSEDSSGKDFDADVIGDIIIPEESKRVVREVKKKKPGLFWSLAKVTFQAINDTASAIKQITAIINNSIVPDSATASSITKESLTAANSTNVPSNGTETTTSTPTTTPAVLTRKTLEKLIRRNILGLVRVFNIEWKEALNVRRTNTSSSHFRLFHVCCLFIQLVILRLHFPAIGNERERVPEGSREPNREFLSRQKGRLTPWDHFRSSCYDFYFL</sequence>
<evidence type="ECO:0000256" key="1">
    <source>
        <dbReference type="SAM" id="MobiDB-lite"/>
    </source>
</evidence>
<evidence type="ECO:0000313" key="4">
    <source>
        <dbReference type="Proteomes" id="UP000655588"/>
    </source>
</evidence>